<dbReference type="InterPro" id="IPR020781">
    <property type="entry name" value="ATPase_OSCP/d_CS"/>
</dbReference>
<feature type="transmembrane region" description="Helical" evidence="14">
    <location>
        <begin position="151"/>
        <end position="174"/>
    </location>
</feature>
<feature type="transmembrane region" description="Helical" evidence="14">
    <location>
        <begin position="319"/>
        <end position="337"/>
    </location>
</feature>
<dbReference type="AlphaFoldDB" id="A0A163A2U2"/>
<comment type="subcellular location">
    <subcellularLocation>
        <location evidence="1">Endomembrane system</location>
        <topology evidence="1">Multi-pass membrane protein</topology>
    </subcellularLocation>
</comment>
<evidence type="ECO:0000256" key="4">
    <source>
        <dbReference type="ARBA" id="ARBA00014723"/>
    </source>
</evidence>
<keyword evidence="7" id="KW-0375">Hydrogen ion transport</keyword>
<evidence type="ECO:0000256" key="6">
    <source>
        <dbReference type="ARBA" id="ARBA00022692"/>
    </source>
</evidence>
<dbReference type="STRING" id="5454.A0A163A2U2"/>
<keyword evidence="8" id="KW-0029">Amino-acid transport</keyword>
<dbReference type="InterPro" id="IPR003492">
    <property type="entry name" value="Battenin_disease_Cln3"/>
</dbReference>
<dbReference type="PROSITE" id="PS00389">
    <property type="entry name" value="ATPASE_DELTA"/>
    <property type="match status" value="1"/>
</dbReference>
<dbReference type="InterPro" id="IPR026015">
    <property type="entry name" value="ATP_synth_OSCP/delta_N_sf"/>
</dbReference>
<comment type="similarity">
    <text evidence="3">Belongs to the battenin family.</text>
</comment>
<evidence type="ECO:0000256" key="7">
    <source>
        <dbReference type="ARBA" id="ARBA00022781"/>
    </source>
</evidence>
<dbReference type="GO" id="GO:0051453">
    <property type="term" value="P:regulation of intracellular pH"/>
    <property type="evidence" value="ECO:0007669"/>
    <property type="project" value="TreeGrafter"/>
</dbReference>
<keyword evidence="16" id="KW-1185">Reference proteome</keyword>
<accession>A0A163A2U2</accession>
<dbReference type="GO" id="GO:0016020">
    <property type="term" value="C:membrane"/>
    <property type="evidence" value="ECO:0007669"/>
    <property type="project" value="InterPro"/>
</dbReference>
<evidence type="ECO:0000256" key="2">
    <source>
        <dbReference type="ARBA" id="ARBA00007046"/>
    </source>
</evidence>
<dbReference type="PANTHER" id="PTHR10981">
    <property type="entry name" value="BATTENIN"/>
    <property type="match status" value="1"/>
</dbReference>
<evidence type="ECO:0000256" key="8">
    <source>
        <dbReference type="ARBA" id="ARBA00022970"/>
    </source>
</evidence>
<dbReference type="Gene3D" id="1.10.520.20">
    <property type="entry name" value="N-terminal domain of the delta subunit of the F1F0-ATP synthase"/>
    <property type="match status" value="1"/>
</dbReference>
<dbReference type="SUPFAM" id="SSF47928">
    <property type="entry name" value="N-terminal domain of the delta subunit of the F1F0-ATP synthase"/>
    <property type="match status" value="1"/>
</dbReference>
<organism evidence="15 16">
    <name type="scientific">Didymella rabiei</name>
    <name type="common">Chickpea ascochyta blight fungus</name>
    <name type="synonym">Mycosphaerella rabiei</name>
    <dbReference type="NCBI Taxonomy" id="5454"/>
    <lineage>
        <taxon>Eukaryota</taxon>
        <taxon>Fungi</taxon>
        <taxon>Dikarya</taxon>
        <taxon>Ascomycota</taxon>
        <taxon>Pezizomycotina</taxon>
        <taxon>Dothideomycetes</taxon>
        <taxon>Pleosporomycetidae</taxon>
        <taxon>Pleosporales</taxon>
        <taxon>Pleosporineae</taxon>
        <taxon>Didymellaceae</taxon>
        <taxon>Ascochyta</taxon>
    </lineage>
</organism>
<keyword evidence="6 14" id="KW-0812">Transmembrane</keyword>
<evidence type="ECO:0000256" key="1">
    <source>
        <dbReference type="ARBA" id="ARBA00004127"/>
    </source>
</evidence>
<feature type="compositionally biased region" description="Polar residues" evidence="13">
    <location>
        <begin position="834"/>
        <end position="849"/>
    </location>
</feature>
<dbReference type="InterPro" id="IPR036259">
    <property type="entry name" value="MFS_trans_sf"/>
</dbReference>
<evidence type="ECO:0000256" key="3">
    <source>
        <dbReference type="ARBA" id="ARBA00007467"/>
    </source>
</evidence>
<feature type="transmembrane region" description="Helical" evidence="14">
    <location>
        <begin position="280"/>
        <end position="299"/>
    </location>
</feature>
<protein>
    <recommendedName>
        <fullName evidence="4">ATP synthase subunit 5, mitochondrial</fullName>
    </recommendedName>
</protein>
<dbReference type="HAMAP" id="MF_01416">
    <property type="entry name" value="ATP_synth_delta_bact"/>
    <property type="match status" value="1"/>
</dbReference>
<dbReference type="GO" id="GO:0012505">
    <property type="term" value="C:endomembrane system"/>
    <property type="evidence" value="ECO:0007669"/>
    <property type="project" value="UniProtKB-SubCell"/>
</dbReference>
<name>A0A163A2U2_DIDRA</name>
<keyword evidence="10" id="KW-0406">Ion transport</keyword>
<proteinExistence type="inferred from homology"/>
<dbReference type="GO" id="GO:0005773">
    <property type="term" value="C:vacuole"/>
    <property type="evidence" value="ECO:0007669"/>
    <property type="project" value="UniProtKB-ARBA"/>
</dbReference>
<evidence type="ECO:0000256" key="13">
    <source>
        <dbReference type="SAM" id="MobiDB-lite"/>
    </source>
</evidence>
<dbReference type="GO" id="GO:0046933">
    <property type="term" value="F:proton-transporting ATP synthase activity, rotational mechanism"/>
    <property type="evidence" value="ECO:0007669"/>
    <property type="project" value="InterPro"/>
</dbReference>
<dbReference type="Pfam" id="PF02487">
    <property type="entry name" value="CLN3"/>
    <property type="match status" value="1"/>
</dbReference>
<feature type="region of interest" description="Disordered" evidence="13">
    <location>
        <begin position="828"/>
        <end position="853"/>
    </location>
</feature>
<comment type="caution">
    <text evidence="15">The sequence shown here is derived from an EMBL/GenBank/DDBJ whole genome shotgun (WGS) entry which is preliminary data.</text>
</comment>
<evidence type="ECO:0000313" key="15">
    <source>
        <dbReference type="EMBL" id="KZM20951.1"/>
    </source>
</evidence>
<evidence type="ECO:0000256" key="11">
    <source>
        <dbReference type="ARBA" id="ARBA00023136"/>
    </source>
</evidence>
<evidence type="ECO:0000313" key="16">
    <source>
        <dbReference type="Proteomes" id="UP000076837"/>
    </source>
</evidence>
<dbReference type="Pfam" id="PF00213">
    <property type="entry name" value="OSCP"/>
    <property type="match status" value="1"/>
</dbReference>
<feature type="transmembrane region" description="Helical" evidence="14">
    <location>
        <begin position="31"/>
        <end position="53"/>
    </location>
</feature>
<evidence type="ECO:0000256" key="10">
    <source>
        <dbReference type="ARBA" id="ARBA00023065"/>
    </source>
</evidence>
<evidence type="ECO:0000256" key="12">
    <source>
        <dbReference type="ARBA" id="ARBA00023310"/>
    </source>
</evidence>
<keyword evidence="5" id="KW-0813">Transport</keyword>
<evidence type="ECO:0000256" key="9">
    <source>
        <dbReference type="ARBA" id="ARBA00022989"/>
    </source>
</evidence>
<feature type="transmembrane region" description="Helical" evidence="14">
    <location>
        <begin position="92"/>
        <end position="114"/>
    </location>
</feature>
<keyword evidence="12" id="KW-0066">ATP synthesis</keyword>
<dbReference type="PRINTS" id="PR01315">
    <property type="entry name" value="BATTENIN"/>
</dbReference>
<comment type="similarity">
    <text evidence="2">Belongs to the ATPase delta chain family.</text>
</comment>
<feature type="region of interest" description="Disordered" evidence="13">
    <location>
        <begin position="759"/>
        <end position="783"/>
    </location>
</feature>
<feature type="transmembrane region" description="Helical" evidence="14">
    <location>
        <begin position="186"/>
        <end position="204"/>
    </location>
</feature>
<reference evidence="15 16" key="1">
    <citation type="journal article" date="2016" name="Sci. Rep.">
        <title>Draft genome sequencing and secretome analysis of fungal phytopathogen Ascochyta rabiei provides insight into the necrotrophic effector repertoire.</title>
        <authorList>
            <person name="Verma S."/>
            <person name="Gazara R.K."/>
            <person name="Nizam S."/>
            <person name="Parween S."/>
            <person name="Chattopadhyay D."/>
            <person name="Verma P.K."/>
        </authorList>
    </citation>
    <scope>NUCLEOTIDE SEQUENCE [LARGE SCALE GENOMIC DNA]</scope>
    <source>
        <strain evidence="15 16">ArDII</strain>
    </source>
</reference>
<sequence length="1173" mass="128407">MALPMPGSPAASWAVYRARLKAVFDGADPRVCAAFWLFGLINNVLYVIILSAALDLVGPNVPKGVVLLCDVIPSFLTKLCAPYFIHKIAYNVRICIFVALSASGMLIIALTPALQDSRTIAIKMCGVMLASLSSGAGELSFLGLTHYYGHFALAAWGSGTGGAGLVGAGAYALATNTLHISPRTSLLVFSFLPLIMLASFYWLLPLGPLKTGTSKSHAYEPITSDDQQDEDEALANGREHDGLLSSSAHSASERSFASAKNSGVTGALGSFQVNLSRARALFFPYMLPLLLVYVAEYTINQGVAPTLLFPLRNSPFSEYRSFYSTYAVIYQVGVFISRSSTPFIRIHHLYLPSFLQMANLALLTLHAMFDFIPSYYIVCVVIFWEGLLGGLVYVSTFAEITDNVNKEDREFSLGATSRPSAPLRNQSEWRRANKTSAPLRNQNEWRRANKTVYFGNRYKHENHQSSVPTCAGCAGASKGWTLGPVWIWLDRHAERAEQNLDIRHRNKPSESSPIPQPISSPPAMSAARAFSTAFRAAAPRAPVAARFAATRGFAAAAPSSAATKPPVALFGVDGTYASALYTASAKTSTLDNTAKSLEQLSAVFKRDAKLAEILRAPTLSVSDKQQIVQELQKHIGSDKDGIVKNFLDTLAQNNRLGVLEGVVNNFGILMGAHRGEIELVVTSAAALDNKTLSRLESAVSKSQYVGQGQKLKVVSKVNPEIRGGLIVEIGDRTIDLSVSSKMAKMNKLLKDTFQAANPSKMRLSKDRPCTPPPTSGLITPPSTGGFVKQALFARQQEALYDDRRQAKLRGGETCTEFFEDYIEGSNTEIEHSHSSISPARSDNPSQPSDGESPITAIVVSTGTYMPGPSTFEEPSLLASPITKIDTCAVTKSFPFMKLPPSVRNRIYENLLVIPALICVRQKHTSFHDEKKAFLYAERRELLPGIAYALAQAKVNAFKTRFSKFPGANLNMLRISKEVFAEARAVMYSMNSFEIVKPTNELTPQPDFSIALFPSGYQRLVTKLSIRIRTFYALDWLLSGGYNIIKNHYRGLRTLTLILEMDSATKSFGREWARKQGEKWTTFIRRLQAQLAEDLFGEAKSKKTKTTTTITTTIPTSINLRVLFGGEAYEGNSCTSVENVGVAVTSSVRMEQVKRSELRSALVETWELFKKGGK</sequence>
<dbReference type="Proteomes" id="UP000076837">
    <property type="component" value="Unassembled WGS sequence"/>
</dbReference>
<dbReference type="SUPFAM" id="SSF103473">
    <property type="entry name" value="MFS general substrate transporter"/>
    <property type="match status" value="1"/>
</dbReference>
<keyword evidence="9 14" id="KW-1133">Transmembrane helix</keyword>
<feature type="transmembrane region" description="Helical" evidence="14">
    <location>
        <begin position="120"/>
        <end position="144"/>
    </location>
</feature>
<dbReference type="EMBL" id="JYNV01000262">
    <property type="protein sequence ID" value="KZM20951.1"/>
    <property type="molecule type" value="Genomic_DNA"/>
</dbReference>
<feature type="region of interest" description="Disordered" evidence="13">
    <location>
        <begin position="500"/>
        <end position="523"/>
    </location>
</feature>
<dbReference type="InterPro" id="IPR000711">
    <property type="entry name" value="ATPase_OSCP/dsu"/>
</dbReference>
<dbReference type="NCBIfam" id="TIGR01145">
    <property type="entry name" value="ATP_synt_delta"/>
    <property type="match status" value="1"/>
</dbReference>
<dbReference type="GO" id="GO:0006865">
    <property type="term" value="P:amino acid transport"/>
    <property type="evidence" value="ECO:0007669"/>
    <property type="project" value="UniProtKB-KW"/>
</dbReference>
<evidence type="ECO:0000256" key="5">
    <source>
        <dbReference type="ARBA" id="ARBA00022448"/>
    </source>
</evidence>
<evidence type="ECO:0000256" key="14">
    <source>
        <dbReference type="SAM" id="Phobius"/>
    </source>
</evidence>
<dbReference type="PANTHER" id="PTHR10981:SF0">
    <property type="entry name" value="BATTENIN"/>
    <property type="match status" value="1"/>
</dbReference>
<gene>
    <name evidence="15" type="ORF">ST47_g7905</name>
</gene>
<keyword evidence="11 14" id="KW-0472">Membrane</keyword>